<feature type="transmembrane region" description="Helical" evidence="14">
    <location>
        <begin position="521"/>
        <end position="541"/>
    </location>
</feature>
<dbReference type="GO" id="GO:0051377">
    <property type="term" value="F:mannose-ethanolamine phosphotransferase activity"/>
    <property type="evidence" value="ECO:0007669"/>
    <property type="project" value="UniProtKB-UniRule"/>
</dbReference>
<feature type="transmembrane region" description="Helical" evidence="14">
    <location>
        <begin position="612"/>
        <end position="631"/>
    </location>
</feature>
<dbReference type="SUPFAM" id="SSF53649">
    <property type="entry name" value="Alkaline phosphatase-like"/>
    <property type="match status" value="1"/>
</dbReference>
<evidence type="ECO:0000256" key="14">
    <source>
        <dbReference type="RuleBase" id="RU367138"/>
    </source>
</evidence>
<feature type="transmembrane region" description="Helical" evidence="14">
    <location>
        <begin position="587"/>
        <end position="605"/>
    </location>
</feature>
<dbReference type="PANTHER" id="PTHR12250:SF0">
    <property type="entry name" value="GPI ETHANOLAMINE PHOSPHATE TRANSFERASE 1"/>
    <property type="match status" value="1"/>
</dbReference>
<feature type="transmembrane region" description="Helical" evidence="14">
    <location>
        <begin position="369"/>
        <end position="390"/>
    </location>
</feature>
<dbReference type="InterPro" id="IPR017852">
    <property type="entry name" value="GPI_EtnP_transferase_1_C"/>
</dbReference>
<feature type="transmembrane region" description="Helical" evidence="14">
    <location>
        <begin position="738"/>
        <end position="756"/>
    </location>
</feature>
<dbReference type="Gene3D" id="3.40.720.10">
    <property type="entry name" value="Alkaline Phosphatase, subunit A"/>
    <property type="match status" value="1"/>
</dbReference>
<comment type="function">
    <text evidence="14">Ethanolamine phosphate transferase involved in glycosylphosphatidylinositol-anchor biosynthesis. Transfers ethanolamine phosphate to the first alpha-1,4-linked mannose of the glycosylphosphatidylinositol precursor of GPI-anchor.</text>
</comment>
<dbReference type="AlphaFoldDB" id="A0A915ENH7"/>
<comment type="similarity">
    <text evidence="4 14">Belongs to the PIGG/PIGN/PIGO family. PIGN subfamily.</text>
</comment>
<protein>
    <recommendedName>
        <fullName evidence="6 14">GPI ethanolamine phosphate transferase 1</fullName>
        <ecNumber evidence="14">2.-.-.-</ecNumber>
    </recommendedName>
</protein>
<evidence type="ECO:0000256" key="11">
    <source>
        <dbReference type="ARBA" id="ARBA00022989"/>
    </source>
</evidence>
<dbReference type="InterPro" id="IPR000917">
    <property type="entry name" value="Sulfatase_N"/>
</dbReference>
<evidence type="ECO:0000256" key="8">
    <source>
        <dbReference type="ARBA" id="ARBA00022679"/>
    </source>
</evidence>
<feature type="transmembrane region" description="Helical" evidence="14">
    <location>
        <begin position="402"/>
        <end position="426"/>
    </location>
</feature>
<keyword evidence="9 14" id="KW-0812">Transmembrane</keyword>
<evidence type="ECO:0000259" key="16">
    <source>
        <dbReference type="Pfam" id="PF04987"/>
    </source>
</evidence>
<dbReference type="CDD" id="cd16020">
    <property type="entry name" value="GPI_EPT_1"/>
    <property type="match status" value="1"/>
</dbReference>
<keyword evidence="7 14" id="KW-0337">GPI-anchor biosynthesis</keyword>
<feature type="transmembrane region" description="Helical" evidence="14">
    <location>
        <begin position="432"/>
        <end position="452"/>
    </location>
</feature>
<evidence type="ECO:0000256" key="2">
    <source>
        <dbReference type="ARBA" id="ARBA00004477"/>
    </source>
</evidence>
<keyword evidence="10 14" id="KW-0256">Endoplasmic reticulum</keyword>
<feature type="domain" description="GPI ethanolamine phosphate transferase 1 C-terminal" evidence="16">
    <location>
        <begin position="359"/>
        <end position="835"/>
    </location>
</feature>
<evidence type="ECO:0000256" key="5">
    <source>
        <dbReference type="ARBA" id="ARBA00008779"/>
    </source>
</evidence>
<dbReference type="EC" id="2.-.-.-" evidence="14"/>
<feature type="transmembrane region" description="Helical" evidence="14">
    <location>
        <begin position="813"/>
        <end position="831"/>
    </location>
</feature>
<sequence length="885" mass="100776">MAKVSATTTTNIQAENGLFSIGHFSADGLRSRTFFENPEKSPFLHGLIRKQQCTWVFPRVMCHRITSWARSYDGRTLNRSNKAWMWGSPDIVSIFVDTLNPGVLMRAESYSSQEEDFATENAARLDEWVFDKVETYFSSLDDRQKLDLNSEKAIFFLHLIGLDTNGHGKKPKSANYIDNIATVDTGVQKIVEMFESTFIDHRTAYLFTADHGMTDWGSHGAGTDDEILTPLLVWGAGVKNYKYKQSLNQVDLAPLQSSLLGLAVPVNSMGILPIELLDASPKYKFFAAYGNFKQMLEQYGIRRAERLNHSLPLFFQDYPGFGLDALEKVEAEILRLAKGNRFDAAATACMQWIPRIRDALMYFHRYQRFSLGLSIVALYVTWNLALFSLVTRNIQKHPLDFFDIFAPCQPFVAILCFASFLVWLQHLQWTNYLYYLMPIYTVSIVYNINFGVKSGNAGILNSISRFIQEDFKHKLDQLRQSVPVNLANDNTTSRTIVFLVFLCLISGSLVAGFLLTLVSVFFERSVLSVIFVCLSPIWIISNNGQRQWNFLWLFCCLLLAVFPQLDTVGSTPRPTLVVISPFKQQCYYNPLLILLHVISGLLNAFNLLFKSLFINLFAWSTVPLAFLLPMLSTKTDQKLVDSLVIWFGSLFLPFCMLTTAYESIFLVVFSVFLLVFVRLEIGSEMILTNNQFFDMQLVDDPKYKKEKERNNGFSTAINEKARASTGTGHFSCAEWRRAVLLVALIEMAFFGTGNIASLNSFNTSFLLNFTTVFSPFLMAGLLLFKISIPFLQLAVAFATILHYNPRLLPRLSVLMMLITDCMAVIFFYLLKDEGSWLDIGLSISNYVICLLSSIIVFVLLHLAYRLLVIRLDYQSFIRYIRNLIN</sequence>
<evidence type="ECO:0000256" key="4">
    <source>
        <dbReference type="ARBA" id="ARBA00008400"/>
    </source>
</evidence>
<dbReference type="PANTHER" id="PTHR12250">
    <property type="entry name" value="PHOSPHATIDYLINOSITOL GLYCAN, CLASS N"/>
    <property type="match status" value="1"/>
</dbReference>
<keyword evidence="17" id="KW-1185">Reference proteome</keyword>
<organism evidence="17 18">
    <name type="scientific">Ditylenchus dipsaci</name>
    <dbReference type="NCBI Taxonomy" id="166011"/>
    <lineage>
        <taxon>Eukaryota</taxon>
        <taxon>Metazoa</taxon>
        <taxon>Ecdysozoa</taxon>
        <taxon>Nematoda</taxon>
        <taxon>Chromadorea</taxon>
        <taxon>Rhabditida</taxon>
        <taxon>Tylenchina</taxon>
        <taxon>Tylenchomorpha</taxon>
        <taxon>Sphaerularioidea</taxon>
        <taxon>Anguinidae</taxon>
        <taxon>Anguininae</taxon>
        <taxon>Ditylenchus</taxon>
    </lineage>
</organism>
<keyword evidence="11 14" id="KW-1133">Transmembrane helix</keyword>
<evidence type="ECO:0000256" key="12">
    <source>
        <dbReference type="ARBA" id="ARBA00023136"/>
    </source>
</evidence>
<dbReference type="Pfam" id="PF04987">
    <property type="entry name" value="PigN"/>
    <property type="match status" value="1"/>
</dbReference>
<reference evidence="18" key="1">
    <citation type="submission" date="2022-11" db="UniProtKB">
        <authorList>
            <consortium name="WormBaseParasite"/>
        </authorList>
    </citation>
    <scope>IDENTIFICATION</scope>
</reference>
<dbReference type="Pfam" id="PF00884">
    <property type="entry name" value="Sulfatase"/>
    <property type="match status" value="1"/>
</dbReference>
<feature type="transmembrane region" description="Helical" evidence="14">
    <location>
        <begin position="643"/>
        <end position="676"/>
    </location>
</feature>
<dbReference type="InterPro" id="IPR017850">
    <property type="entry name" value="Alkaline_phosphatase_core_sf"/>
</dbReference>
<keyword evidence="8 14" id="KW-0808">Transferase</keyword>
<dbReference type="GO" id="GO:0005789">
    <property type="term" value="C:endoplasmic reticulum membrane"/>
    <property type="evidence" value="ECO:0007669"/>
    <property type="project" value="UniProtKB-SubCell"/>
</dbReference>
<accession>A0A915ENH7</accession>
<keyword evidence="13" id="KW-0325">Glycoprotein</keyword>
<name>A0A915ENH7_9BILA</name>
<dbReference type="WBParaSite" id="jg8701">
    <property type="protein sequence ID" value="jg8701"/>
    <property type="gene ID" value="jg8701"/>
</dbReference>
<evidence type="ECO:0000256" key="9">
    <source>
        <dbReference type="ARBA" id="ARBA00022692"/>
    </source>
</evidence>
<feature type="transmembrane region" description="Helical" evidence="14">
    <location>
        <begin position="776"/>
        <end position="801"/>
    </location>
</feature>
<evidence type="ECO:0000313" key="18">
    <source>
        <dbReference type="WBParaSite" id="jg8701"/>
    </source>
</evidence>
<evidence type="ECO:0000256" key="13">
    <source>
        <dbReference type="ARBA" id="ARBA00023180"/>
    </source>
</evidence>
<feature type="transmembrane region" description="Helical" evidence="14">
    <location>
        <begin position="843"/>
        <end position="864"/>
    </location>
</feature>
<proteinExistence type="inferred from homology"/>
<keyword evidence="12 14" id="KW-0472">Membrane</keyword>
<dbReference type="InterPro" id="IPR037671">
    <property type="entry name" value="PIGN_N"/>
</dbReference>
<evidence type="ECO:0000256" key="6">
    <source>
        <dbReference type="ARBA" id="ARBA00020831"/>
    </source>
</evidence>
<comment type="similarity">
    <text evidence="5">Belongs to the sulfatase family.</text>
</comment>
<dbReference type="Proteomes" id="UP000887574">
    <property type="component" value="Unplaced"/>
</dbReference>
<evidence type="ECO:0000256" key="3">
    <source>
        <dbReference type="ARBA" id="ARBA00004687"/>
    </source>
</evidence>
<evidence type="ECO:0000256" key="7">
    <source>
        <dbReference type="ARBA" id="ARBA00022502"/>
    </source>
</evidence>
<dbReference type="InterPro" id="IPR007070">
    <property type="entry name" value="GPI_EtnP_transferase_1"/>
</dbReference>
<evidence type="ECO:0000256" key="1">
    <source>
        <dbReference type="ARBA" id="ARBA00001913"/>
    </source>
</evidence>
<evidence type="ECO:0000259" key="15">
    <source>
        <dbReference type="Pfam" id="PF00884"/>
    </source>
</evidence>
<dbReference type="GO" id="GO:0006506">
    <property type="term" value="P:GPI anchor biosynthetic process"/>
    <property type="evidence" value="ECO:0007669"/>
    <property type="project" value="UniProtKB-KW"/>
</dbReference>
<comment type="pathway">
    <text evidence="3 14">Glycolipid biosynthesis; glycosylphosphatidylinositol-anchor biosynthesis.</text>
</comment>
<comment type="subcellular location">
    <subcellularLocation>
        <location evidence="2 14">Endoplasmic reticulum membrane</location>
        <topology evidence="2 14">Multi-pass membrane protein</topology>
    </subcellularLocation>
</comment>
<evidence type="ECO:0000256" key="10">
    <source>
        <dbReference type="ARBA" id="ARBA00022824"/>
    </source>
</evidence>
<feature type="domain" description="Sulfatase N-terminal" evidence="15">
    <location>
        <begin position="154"/>
        <end position="261"/>
    </location>
</feature>
<feature type="transmembrane region" description="Helical" evidence="14">
    <location>
        <begin position="496"/>
        <end position="515"/>
    </location>
</feature>
<comment type="cofactor">
    <cofactor evidence="1">
        <name>Ca(2+)</name>
        <dbReference type="ChEBI" id="CHEBI:29108"/>
    </cofactor>
</comment>
<evidence type="ECO:0000313" key="17">
    <source>
        <dbReference type="Proteomes" id="UP000887574"/>
    </source>
</evidence>
<feature type="transmembrane region" description="Helical" evidence="14">
    <location>
        <begin position="548"/>
        <end position="567"/>
    </location>
</feature>